<feature type="compositionally biased region" description="Basic and acidic residues" evidence="1">
    <location>
        <begin position="45"/>
        <end position="54"/>
    </location>
</feature>
<evidence type="ECO:0000256" key="2">
    <source>
        <dbReference type="SAM" id="SignalP"/>
    </source>
</evidence>
<dbReference type="EMBL" id="QSHO01000013">
    <property type="protein sequence ID" value="RHC15171.1"/>
    <property type="molecule type" value="Genomic_DNA"/>
</dbReference>
<accession>A0A1Q6S9L8</accession>
<dbReference type="Proteomes" id="UP000283513">
    <property type="component" value="Unassembled WGS sequence"/>
</dbReference>
<dbReference type="RefSeq" id="WP_118598563.1">
    <property type="nucleotide sequence ID" value="NZ_QSHO01000013.1"/>
</dbReference>
<dbReference type="InterPro" id="IPR050490">
    <property type="entry name" value="Bact_solute-bd_prot1"/>
</dbReference>
<dbReference type="AlphaFoldDB" id="A0A1Q6S9L8"/>
<dbReference type="PANTHER" id="PTHR43649">
    <property type="entry name" value="ARABINOSE-BINDING PROTEIN-RELATED"/>
    <property type="match status" value="1"/>
</dbReference>
<dbReference type="PROSITE" id="PS51257">
    <property type="entry name" value="PROKAR_LIPOPROTEIN"/>
    <property type="match status" value="1"/>
</dbReference>
<gene>
    <name evidence="3" type="ORF">DW856_14065</name>
</gene>
<proteinExistence type="predicted"/>
<comment type="caution">
    <text evidence="3">The sequence shown here is derived from an EMBL/GenBank/DDBJ whole genome shotgun (WGS) entry which is preliminary data.</text>
</comment>
<dbReference type="Pfam" id="PF01547">
    <property type="entry name" value="SBP_bac_1"/>
    <property type="match status" value="1"/>
</dbReference>
<organism evidence="3 4">
    <name type="scientific">Roseburia intestinalis</name>
    <dbReference type="NCBI Taxonomy" id="166486"/>
    <lineage>
        <taxon>Bacteria</taxon>
        <taxon>Bacillati</taxon>
        <taxon>Bacillota</taxon>
        <taxon>Clostridia</taxon>
        <taxon>Lachnospirales</taxon>
        <taxon>Lachnospiraceae</taxon>
        <taxon>Roseburia</taxon>
    </lineage>
</organism>
<evidence type="ECO:0000256" key="1">
    <source>
        <dbReference type="SAM" id="MobiDB-lite"/>
    </source>
</evidence>
<dbReference type="SUPFAM" id="SSF53850">
    <property type="entry name" value="Periplasmic binding protein-like II"/>
    <property type="match status" value="1"/>
</dbReference>
<dbReference type="InterPro" id="IPR006059">
    <property type="entry name" value="SBP"/>
</dbReference>
<evidence type="ECO:0000313" key="3">
    <source>
        <dbReference type="EMBL" id="RHC15171.1"/>
    </source>
</evidence>
<feature type="compositionally biased region" description="Low complexity" evidence="1">
    <location>
        <begin position="32"/>
        <end position="44"/>
    </location>
</feature>
<evidence type="ECO:0000313" key="4">
    <source>
        <dbReference type="Proteomes" id="UP000283513"/>
    </source>
</evidence>
<feature type="chain" id="PRO_5038433493" evidence="2">
    <location>
        <begin position="28"/>
        <end position="495"/>
    </location>
</feature>
<protein>
    <submittedName>
        <fullName evidence="3">Extracellular solute-binding protein</fullName>
    </submittedName>
</protein>
<feature type="region of interest" description="Disordered" evidence="1">
    <location>
        <begin position="32"/>
        <end position="70"/>
    </location>
</feature>
<feature type="signal peptide" evidence="2">
    <location>
        <begin position="1"/>
        <end position="27"/>
    </location>
</feature>
<name>A0A1Q6S9L8_9FIRM</name>
<keyword evidence="2" id="KW-0732">Signal</keyword>
<dbReference type="Gene3D" id="3.40.190.10">
    <property type="entry name" value="Periplasmic binding protein-like II"/>
    <property type="match status" value="1"/>
</dbReference>
<reference evidence="3 4" key="1">
    <citation type="submission" date="2018-08" db="EMBL/GenBank/DDBJ databases">
        <title>A genome reference for cultivated species of the human gut microbiota.</title>
        <authorList>
            <person name="Zou Y."/>
            <person name="Xue W."/>
            <person name="Luo G."/>
        </authorList>
    </citation>
    <scope>NUCLEOTIDE SEQUENCE [LARGE SCALE GENOMIC DNA]</scope>
    <source>
        <strain evidence="3 4">AM37-1AC</strain>
    </source>
</reference>
<dbReference type="PANTHER" id="PTHR43649:SF12">
    <property type="entry name" value="DIACETYLCHITOBIOSE BINDING PROTEIN DASA"/>
    <property type="match status" value="1"/>
</dbReference>
<sequence length="495" mass="53898">MRRKTVGNKVVSVLLAGALAASLAACGGNTANTGADAGNNAADAGTKEDTKSAETETAADTEESSDAAVADSGYEAKDLGGRTIKIGLWWDEYWDSNYQSLDDIEAAGGSWTNEETMQMKLDAVRAVEEKWNCKIEWVNLGWDGIIDSINTSVTAGTPDCDIYLTDLQFGISPVANGYVQKISDYAPADSDILTDGTVFTRQNLLGNDDYLFHESTTIPSGAMYMTYNAAMIDSLGLEAPESLAEKGEWTWDKFAEYAKACTQDTDGDGNMDVYGYGSAWTLTVQGFCASNNATIADSSTEGLSDPKTVEAFNFIDQLYNVDKSARPYQDDWNNDLLAFSSGKVAFAFAQPWILIQEIDNHDFDMRICPAPVGPSGDGSMTPAMITNNYMIPVGVEDATSVYCVFEEMMNWYHDDISYRDDPEWFESGFVDEDQVTLANKLGALANNDLWNSIDSEGAVSKVFYGDVVNGDSTVSQAIESNKQILQDEIDTLKIQ</sequence>